<dbReference type="Proteomes" id="UP000522007">
    <property type="component" value="Unassembled WGS sequence"/>
</dbReference>
<keyword evidence="3" id="KW-0645">Protease</keyword>
<keyword evidence="3" id="KW-0482">Metalloprotease</keyword>
<dbReference type="GO" id="GO:0006508">
    <property type="term" value="P:proteolysis"/>
    <property type="evidence" value="ECO:0007669"/>
    <property type="project" value="UniProtKB-KW"/>
</dbReference>
<name>A0A7X0W8B3_LISWE</name>
<proteinExistence type="predicted"/>
<evidence type="ECO:0000313" key="4">
    <source>
        <dbReference type="Proteomes" id="UP000522007"/>
    </source>
</evidence>
<dbReference type="GO" id="GO:0004175">
    <property type="term" value="F:endopeptidase activity"/>
    <property type="evidence" value="ECO:0007669"/>
    <property type="project" value="UniProtKB-ARBA"/>
</dbReference>
<evidence type="ECO:0000313" key="3">
    <source>
        <dbReference type="EMBL" id="MBC1324149.1"/>
    </source>
</evidence>
<organism evidence="3 4">
    <name type="scientific">Listeria welshimeri</name>
    <dbReference type="NCBI Taxonomy" id="1643"/>
    <lineage>
        <taxon>Bacteria</taxon>
        <taxon>Bacillati</taxon>
        <taxon>Bacillota</taxon>
        <taxon>Bacilli</taxon>
        <taxon>Bacillales</taxon>
        <taxon>Listeriaceae</taxon>
        <taxon>Listeria</taxon>
    </lineage>
</organism>
<protein>
    <submittedName>
        <fullName evidence="3">CPBP family intramembrane metalloprotease</fullName>
    </submittedName>
</protein>
<reference evidence="3 4" key="1">
    <citation type="submission" date="2020-03" db="EMBL/GenBank/DDBJ databases">
        <title>Soil Listeria distribution.</title>
        <authorList>
            <person name="Liao J."/>
            <person name="Wiedmann M."/>
        </authorList>
    </citation>
    <scope>NUCLEOTIDE SEQUENCE [LARGE SCALE GENOMIC DNA]</scope>
    <source>
        <strain evidence="3 4">FSL L7-1829</strain>
    </source>
</reference>
<feature type="transmembrane region" description="Helical" evidence="1">
    <location>
        <begin position="107"/>
        <end position="128"/>
    </location>
</feature>
<feature type="transmembrane region" description="Helical" evidence="1">
    <location>
        <begin position="32"/>
        <end position="51"/>
    </location>
</feature>
<sequence length="221" mass="26910">MDYFLLLYIWISTIALSQFIRSQVRNFHKSTIIRGVLFWSPFLFWSIVACFKYSDYLFEMDKLKLSISIFSLVILFLMYYVWNRQALRLLNNKDFLRCTPLFSRKRFYIDFSSLILSAIFEELFYRFFLFNAFISINTNYLLICIITSLLFTITHFITPERREYRINDYLKLFTFSMSWNLLYIYSWNILIPIIGHIFFNLPQIIYILKKRKIGLNIESED</sequence>
<keyword evidence="1" id="KW-1133">Transmembrane helix</keyword>
<keyword evidence="3" id="KW-0378">Hydrolase</keyword>
<keyword evidence="1" id="KW-0472">Membrane</keyword>
<dbReference type="EMBL" id="JAAROP010000026">
    <property type="protein sequence ID" value="MBC1324149.1"/>
    <property type="molecule type" value="Genomic_DNA"/>
</dbReference>
<feature type="transmembrane region" description="Helical" evidence="1">
    <location>
        <begin position="178"/>
        <end position="201"/>
    </location>
</feature>
<feature type="domain" description="CAAX prenyl protease 2/Lysostaphin resistance protein A-like" evidence="2">
    <location>
        <begin position="113"/>
        <end position="201"/>
    </location>
</feature>
<dbReference type="InterPro" id="IPR003675">
    <property type="entry name" value="Rce1/LyrA-like_dom"/>
</dbReference>
<feature type="transmembrane region" description="Helical" evidence="1">
    <location>
        <begin position="63"/>
        <end position="82"/>
    </location>
</feature>
<evidence type="ECO:0000256" key="1">
    <source>
        <dbReference type="SAM" id="Phobius"/>
    </source>
</evidence>
<feature type="transmembrane region" description="Helical" evidence="1">
    <location>
        <begin position="140"/>
        <end position="158"/>
    </location>
</feature>
<dbReference type="Pfam" id="PF02517">
    <property type="entry name" value="Rce1-like"/>
    <property type="match status" value="1"/>
</dbReference>
<gene>
    <name evidence="3" type="ORF">HB853_14590</name>
</gene>
<dbReference type="GO" id="GO:0008237">
    <property type="term" value="F:metallopeptidase activity"/>
    <property type="evidence" value="ECO:0007669"/>
    <property type="project" value="UniProtKB-KW"/>
</dbReference>
<keyword evidence="1" id="KW-0812">Transmembrane</keyword>
<dbReference type="GO" id="GO:0080120">
    <property type="term" value="P:CAAX-box protein maturation"/>
    <property type="evidence" value="ECO:0007669"/>
    <property type="project" value="UniProtKB-ARBA"/>
</dbReference>
<dbReference type="AlphaFoldDB" id="A0A7X0W8B3"/>
<comment type="caution">
    <text evidence="3">The sequence shown here is derived from an EMBL/GenBank/DDBJ whole genome shotgun (WGS) entry which is preliminary data.</text>
</comment>
<accession>A0A7X0W8B3</accession>
<evidence type="ECO:0000259" key="2">
    <source>
        <dbReference type="Pfam" id="PF02517"/>
    </source>
</evidence>